<sequence>MRVTWPHEDGVPQVKVAVTCWWSLPRWRVLVGHCESWLTRVRRRITHVDRRWQRMLVCLHKRVLEIED</sequence>
<dbReference type="EMBL" id="DAKRPA010000101">
    <property type="protein sequence ID" value="DAZ98616.1"/>
    <property type="molecule type" value="Genomic_DNA"/>
</dbReference>
<reference evidence="1" key="1">
    <citation type="submission" date="2022-11" db="EMBL/GenBank/DDBJ databases">
        <authorList>
            <person name="Morgan W.R."/>
            <person name="Tartar A."/>
        </authorList>
    </citation>
    <scope>NUCLEOTIDE SEQUENCE</scope>
    <source>
        <strain evidence="1">ARSEF 373</strain>
    </source>
</reference>
<accession>A0AAV2YZC4</accession>
<reference evidence="1" key="2">
    <citation type="journal article" date="2023" name="Microbiol Resour">
        <title>Decontamination and Annotation of the Draft Genome Sequence of the Oomycete Lagenidium giganteum ARSEF 373.</title>
        <authorList>
            <person name="Morgan W.R."/>
            <person name="Tartar A."/>
        </authorList>
    </citation>
    <scope>NUCLEOTIDE SEQUENCE</scope>
    <source>
        <strain evidence="1">ARSEF 373</strain>
    </source>
</reference>
<keyword evidence="2" id="KW-1185">Reference proteome</keyword>
<evidence type="ECO:0000313" key="2">
    <source>
        <dbReference type="Proteomes" id="UP001146120"/>
    </source>
</evidence>
<proteinExistence type="predicted"/>
<evidence type="ECO:0000313" key="1">
    <source>
        <dbReference type="EMBL" id="DAZ98616.1"/>
    </source>
</evidence>
<comment type="caution">
    <text evidence="1">The sequence shown here is derived from an EMBL/GenBank/DDBJ whole genome shotgun (WGS) entry which is preliminary data.</text>
</comment>
<name>A0AAV2YZC4_9STRA</name>
<protein>
    <submittedName>
        <fullName evidence="1">Uncharacterized protein</fullName>
    </submittedName>
</protein>
<dbReference type="AlphaFoldDB" id="A0AAV2YZC4"/>
<dbReference type="Proteomes" id="UP001146120">
    <property type="component" value="Unassembled WGS sequence"/>
</dbReference>
<gene>
    <name evidence="1" type="ORF">N0F65_000811</name>
</gene>
<organism evidence="1 2">
    <name type="scientific">Lagenidium giganteum</name>
    <dbReference type="NCBI Taxonomy" id="4803"/>
    <lineage>
        <taxon>Eukaryota</taxon>
        <taxon>Sar</taxon>
        <taxon>Stramenopiles</taxon>
        <taxon>Oomycota</taxon>
        <taxon>Peronosporomycetes</taxon>
        <taxon>Pythiales</taxon>
        <taxon>Pythiaceae</taxon>
    </lineage>
</organism>